<comment type="subcellular location">
    <subcellularLocation>
        <location evidence="2">Membrane</location>
        <topology evidence="2">Multi-pass membrane protein</topology>
    </subcellularLocation>
</comment>
<evidence type="ECO:0000256" key="7">
    <source>
        <dbReference type="ARBA" id="ARBA00022982"/>
    </source>
</evidence>
<evidence type="ECO:0000256" key="5">
    <source>
        <dbReference type="ARBA" id="ARBA00022692"/>
    </source>
</evidence>
<evidence type="ECO:0000256" key="6">
    <source>
        <dbReference type="ARBA" id="ARBA00022723"/>
    </source>
</evidence>
<keyword evidence="8 11" id="KW-1133">Transmembrane helix</keyword>
<dbReference type="GO" id="GO:0016491">
    <property type="term" value="F:oxidoreductase activity"/>
    <property type="evidence" value="ECO:0007669"/>
    <property type="project" value="InterPro"/>
</dbReference>
<keyword evidence="10 11" id="KW-0472">Membrane</keyword>
<dbReference type="AlphaFoldDB" id="A0A1S3I193"/>
<evidence type="ECO:0000313" key="14">
    <source>
        <dbReference type="RefSeq" id="XP_013391596.1"/>
    </source>
</evidence>
<keyword evidence="9" id="KW-0408">Iron</keyword>
<evidence type="ECO:0000256" key="4">
    <source>
        <dbReference type="ARBA" id="ARBA00022617"/>
    </source>
</evidence>
<organism evidence="13 14">
    <name type="scientific">Lingula anatina</name>
    <name type="common">Brachiopod</name>
    <name type="synonym">Lingula unguis</name>
    <dbReference type="NCBI Taxonomy" id="7574"/>
    <lineage>
        <taxon>Eukaryota</taxon>
        <taxon>Metazoa</taxon>
        <taxon>Spiralia</taxon>
        <taxon>Lophotrochozoa</taxon>
        <taxon>Brachiopoda</taxon>
        <taxon>Linguliformea</taxon>
        <taxon>Lingulata</taxon>
        <taxon>Lingulida</taxon>
        <taxon>Linguloidea</taxon>
        <taxon>Lingulidae</taxon>
        <taxon>Lingula</taxon>
    </lineage>
</organism>
<feature type="transmembrane region" description="Helical" evidence="11">
    <location>
        <begin position="220"/>
        <end position="242"/>
    </location>
</feature>
<feature type="transmembrane region" description="Helical" evidence="11">
    <location>
        <begin position="76"/>
        <end position="96"/>
    </location>
</feature>
<dbReference type="GO" id="GO:0016020">
    <property type="term" value="C:membrane"/>
    <property type="evidence" value="ECO:0007669"/>
    <property type="project" value="UniProtKB-SubCell"/>
</dbReference>
<protein>
    <submittedName>
        <fullName evidence="14">Cytochrome b561</fullName>
    </submittedName>
</protein>
<feature type="transmembrane region" description="Helical" evidence="11">
    <location>
        <begin position="143"/>
        <end position="168"/>
    </location>
</feature>
<feature type="transmembrane region" description="Helical" evidence="11">
    <location>
        <begin position="30"/>
        <end position="56"/>
    </location>
</feature>
<evidence type="ECO:0000256" key="2">
    <source>
        <dbReference type="ARBA" id="ARBA00004141"/>
    </source>
</evidence>
<feature type="domain" description="Cytochrome b561" evidence="12">
    <location>
        <begin position="38"/>
        <end position="242"/>
    </location>
</feature>
<dbReference type="Proteomes" id="UP000085678">
    <property type="component" value="Unplaced"/>
</dbReference>
<evidence type="ECO:0000313" key="13">
    <source>
        <dbReference type="Proteomes" id="UP000085678"/>
    </source>
</evidence>
<evidence type="ECO:0000256" key="9">
    <source>
        <dbReference type="ARBA" id="ARBA00023004"/>
    </source>
</evidence>
<dbReference type="PANTHER" id="PTHR10106:SF0">
    <property type="entry name" value="LD36721P"/>
    <property type="match status" value="1"/>
</dbReference>
<gene>
    <name evidence="14" type="primary">LOC106159745</name>
</gene>
<comment type="cofactor">
    <cofactor evidence="1">
        <name>heme b</name>
        <dbReference type="ChEBI" id="CHEBI:60344"/>
    </cofactor>
</comment>
<keyword evidence="4" id="KW-0349">Heme</keyword>
<dbReference type="GO" id="GO:0046872">
    <property type="term" value="F:metal ion binding"/>
    <property type="evidence" value="ECO:0007669"/>
    <property type="project" value="UniProtKB-KW"/>
</dbReference>
<dbReference type="GeneID" id="106159745"/>
<evidence type="ECO:0000256" key="1">
    <source>
        <dbReference type="ARBA" id="ARBA00001970"/>
    </source>
</evidence>
<dbReference type="SMART" id="SM00665">
    <property type="entry name" value="B561"/>
    <property type="match status" value="1"/>
</dbReference>
<dbReference type="InParanoid" id="A0A1S3I193"/>
<dbReference type="FunFam" id="1.20.120.1770:FF:000001">
    <property type="entry name" value="Cytochrome b reductase 1"/>
    <property type="match status" value="1"/>
</dbReference>
<keyword evidence="5 11" id="KW-0812">Transmembrane</keyword>
<dbReference type="RefSeq" id="XP_013391596.1">
    <property type="nucleotide sequence ID" value="XM_013536142.2"/>
</dbReference>
<dbReference type="InterPro" id="IPR006593">
    <property type="entry name" value="Cyt_b561/ferric_Rdtase_TM"/>
</dbReference>
<sequence>MYREIILGPTSVRMDYSPELNSRPPASSFICFWLVFTLSQVLGVALVVMLGLWLYIFQKGFAWTENPRLEMNFHSIFSVIGLIFLYGEGILVYRVFRNQKKIYVKVVHAFIEAIAVVFIVLGLKTVFDSRNLVQVKIANMYSIHSWLGLATIILFGLQYIFGFVAFMYPKLGQNAREMLMPLHRYWGVAVYGLAIAASLMGMVEKIIFSMKDYSKMGVETILVNLICLVMVAAGISVAYLVCRPEYKRTPQPEE</sequence>
<dbReference type="Gene3D" id="1.20.120.1770">
    <property type="match status" value="1"/>
</dbReference>
<dbReference type="KEGG" id="lak:106159745"/>
<evidence type="ECO:0000256" key="8">
    <source>
        <dbReference type="ARBA" id="ARBA00022989"/>
    </source>
</evidence>
<name>A0A1S3I193_LINAN</name>
<keyword evidence="7" id="KW-0249">Electron transport</keyword>
<feature type="transmembrane region" description="Helical" evidence="11">
    <location>
        <begin position="188"/>
        <end position="208"/>
    </location>
</feature>
<keyword evidence="13" id="KW-1185">Reference proteome</keyword>
<dbReference type="PANTHER" id="PTHR10106">
    <property type="entry name" value="CYTOCHROME B561-RELATED"/>
    <property type="match status" value="1"/>
</dbReference>
<feature type="transmembrane region" description="Helical" evidence="11">
    <location>
        <begin position="103"/>
        <end position="123"/>
    </location>
</feature>
<dbReference type="PROSITE" id="PS50939">
    <property type="entry name" value="CYTOCHROME_B561"/>
    <property type="match status" value="1"/>
</dbReference>
<keyword evidence="3" id="KW-0813">Transport</keyword>
<reference evidence="14" key="1">
    <citation type="submission" date="2025-08" db="UniProtKB">
        <authorList>
            <consortium name="RefSeq"/>
        </authorList>
    </citation>
    <scope>IDENTIFICATION</scope>
    <source>
        <tissue evidence="14">Gonads</tissue>
    </source>
</reference>
<dbReference type="Pfam" id="PF03188">
    <property type="entry name" value="Cytochrom_B561"/>
    <property type="match status" value="1"/>
</dbReference>
<evidence type="ECO:0000256" key="3">
    <source>
        <dbReference type="ARBA" id="ARBA00022448"/>
    </source>
</evidence>
<proteinExistence type="predicted"/>
<keyword evidence="6" id="KW-0479">Metal-binding</keyword>
<evidence type="ECO:0000256" key="11">
    <source>
        <dbReference type="SAM" id="Phobius"/>
    </source>
</evidence>
<dbReference type="OrthoDB" id="907479at2759"/>
<dbReference type="InterPro" id="IPR043205">
    <property type="entry name" value="CYB561/CYBRD1-like"/>
</dbReference>
<accession>A0A1S3I193</accession>
<evidence type="ECO:0000256" key="10">
    <source>
        <dbReference type="ARBA" id="ARBA00023136"/>
    </source>
</evidence>
<evidence type="ECO:0000259" key="12">
    <source>
        <dbReference type="PROSITE" id="PS50939"/>
    </source>
</evidence>
<dbReference type="FunCoup" id="A0A1S3I193">
    <property type="interactions" value="34"/>
</dbReference>